<dbReference type="Gene3D" id="1.10.1900.20">
    <property type="entry name" value="Ribosomal protein L20"/>
    <property type="match status" value="1"/>
</dbReference>
<dbReference type="GO" id="GO:0005840">
    <property type="term" value="C:ribosome"/>
    <property type="evidence" value="ECO:0007669"/>
    <property type="project" value="UniProtKB-KW"/>
</dbReference>
<comment type="caution">
    <text evidence="9">The sequence shown here is derived from an EMBL/GenBank/DDBJ whole genome shotgun (WGS) entry which is preliminary data.</text>
</comment>
<gene>
    <name evidence="7" type="primary">rplT</name>
    <name evidence="9" type="ORF">A2960_02070</name>
</gene>
<accession>A0A1F6AQE1</accession>
<evidence type="ECO:0000256" key="8">
    <source>
        <dbReference type="RuleBase" id="RU000560"/>
    </source>
</evidence>
<dbReference type="Gene3D" id="6.10.160.10">
    <property type="match status" value="1"/>
</dbReference>
<keyword evidence="3 7" id="KW-0694">RNA-binding</keyword>
<evidence type="ECO:0000256" key="5">
    <source>
        <dbReference type="ARBA" id="ARBA00023274"/>
    </source>
</evidence>
<evidence type="ECO:0000313" key="9">
    <source>
        <dbReference type="EMBL" id="OGG26911.1"/>
    </source>
</evidence>
<evidence type="ECO:0000313" key="10">
    <source>
        <dbReference type="Proteomes" id="UP000176609"/>
    </source>
</evidence>
<sequence length="115" mass="13463">MRIKRGVTVKRRHKKLLQSVKGYRMSKHRLVKVAKEAQLHAGQYAFAGRKDKKSVNRRLWILRISEHLKIFGISYSHFMAKLRILKISLNRKILADLLQNDSEAFKAIIDRVNAI</sequence>
<dbReference type="NCBIfam" id="TIGR01032">
    <property type="entry name" value="rplT_bact"/>
    <property type="match status" value="1"/>
</dbReference>
<dbReference type="EMBL" id="MFJR01000007">
    <property type="protein sequence ID" value="OGG26911.1"/>
    <property type="molecule type" value="Genomic_DNA"/>
</dbReference>
<dbReference type="InterPro" id="IPR049946">
    <property type="entry name" value="RIBOSOMAL_L20_CS"/>
</dbReference>
<evidence type="ECO:0000256" key="4">
    <source>
        <dbReference type="ARBA" id="ARBA00022980"/>
    </source>
</evidence>
<comment type="function">
    <text evidence="7 8">Binds directly to 23S ribosomal RNA and is necessary for the in vitro assembly process of the 50S ribosomal subunit. It is not involved in the protein synthesizing functions of that subunit.</text>
</comment>
<dbReference type="InterPro" id="IPR035566">
    <property type="entry name" value="Ribosomal_protein_bL20_C"/>
</dbReference>
<keyword evidence="2 7" id="KW-0699">rRNA-binding</keyword>
<dbReference type="PROSITE" id="PS00937">
    <property type="entry name" value="RIBOSOMAL_L20"/>
    <property type="match status" value="1"/>
</dbReference>
<dbReference type="Proteomes" id="UP000176609">
    <property type="component" value="Unassembled WGS sequence"/>
</dbReference>
<dbReference type="GO" id="GO:1990904">
    <property type="term" value="C:ribonucleoprotein complex"/>
    <property type="evidence" value="ECO:0007669"/>
    <property type="project" value="UniProtKB-KW"/>
</dbReference>
<protein>
    <recommendedName>
        <fullName evidence="6 7">Large ribosomal subunit protein bL20</fullName>
    </recommendedName>
</protein>
<name>A0A1F6AQE1_9BACT</name>
<dbReference type="CDD" id="cd07026">
    <property type="entry name" value="Ribosomal_L20"/>
    <property type="match status" value="1"/>
</dbReference>
<comment type="similarity">
    <text evidence="1 7 8">Belongs to the bacterial ribosomal protein bL20 family.</text>
</comment>
<dbReference type="SUPFAM" id="SSF74731">
    <property type="entry name" value="Ribosomal protein L20"/>
    <property type="match status" value="1"/>
</dbReference>
<dbReference type="InterPro" id="IPR005813">
    <property type="entry name" value="Ribosomal_bL20"/>
</dbReference>
<dbReference type="HAMAP" id="MF_00382">
    <property type="entry name" value="Ribosomal_bL20"/>
    <property type="match status" value="1"/>
</dbReference>
<evidence type="ECO:0000256" key="7">
    <source>
        <dbReference type="HAMAP-Rule" id="MF_00382"/>
    </source>
</evidence>
<dbReference type="AlphaFoldDB" id="A0A1F6AQE1"/>
<evidence type="ECO:0000256" key="6">
    <source>
        <dbReference type="ARBA" id="ARBA00035172"/>
    </source>
</evidence>
<proteinExistence type="inferred from homology"/>
<keyword evidence="4 7" id="KW-0689">Ribosomal protein</keyword>
<dbReference type="PANTHER" id="PTHR10986">
    <property type="entry name" value="39S RIBOSOMAL PROTEIN L20"/>
    <property type="match status" value="1"/>
</dbReference>
<dbReference type="PRINTS" id="PR00062">
    <property type="entry name" value="RIBOSOMALL20"/>
</dbReference>
<dbReference type="GO" id="GO:0003735">
    <property type="term" value="F:structural constituent of ribosome"/>
    <property type="evidence" value="ECO:0007669"/>
    <property type="project" value="InterPro"/>
</dbReference>
<dbReference type="GO" id="GO:0019843">
    <property type="term" value="F:rRNA binding"/>
    <property type="evidence" value="ECO:0007669"/>
    <property type="project" value="UniProtKB-UniRule"/>
</dbReference>
<keyword evidence="5 7" id="KW-0687">Ribonucleoprotein</keyword>
<organism evidence="9 10">
    <name type="scientific">Candidatus Gottesmanbacteria bacterium RIFCSPLOWO2_01_FULL_39_12b</name>
    <dbReference type="NCBI Taxonomy" id="1798388"/>
    <lineage>
        <taxon>Bacteria</taxon>
        <taxon>Candidatus Gottesmaniibacteriota</taxon>
    </lineage>
</organism>
<dbReference type="GO" id="GO:0000027">
    <property type="term" value="P:ribosomal large subunit assembly"/>
    <property type="evidence" value="ECO:0007669"/>
    <property type="project" value="UniProtKB-UniRule"/>
</dbReference>
<dbReference type="Pfam" id="PF00453">
    <property type="entry name" value="Ribosomal_L20"/>
    <property type="match status" value="1"/>
</dbReference>
<dbReference type="GO" id="GO:0006412">
    <property type="term" value="P:translation"/>
    <property type="evidence" value="ECO:0007669"/>
    <property type="project" value="InterPro"/>
</dbReference>
<evidence type="ECO:0000256" key="2">
    <source>
        <dbReference type="ARBA" id="ARBA00022730"/>
    </source>
</evidence>
<reference evidence="9 10" key="1">
    <citation type="journal article" date="2016" name="Nat. Commun.">
        <title>Thousands of microbial genomes shed light on interconnected biogeochemical processes in an aquifer system.</title>
        <authorList>
            <person name="Anantharaman K."/>
            <person name="Brown C.T."/>
            <person name="Hug L.A."/>
            <person name="Sharon I."/>
            <person name="Castelle C.J."/>
            <person name="Probst A.J."/>
            <person name="Thomas B.C."/>
            <person name="Singh A."/>
            <person name="Wilkins M.J."/>
            <person name="Karaoz U."/>
            <person name="Brodie E.L."/>
            <person name="Williams K.H."/>
            <person name="Hubbard S.S."/>
            <person name="Banfield J.F."/>
        </authorList>
    </citation>
    <scope>NUCLEOTIDE SEQUENCE [LARGE SCALE GENOMIC DNA]</scope>
</reference>
<evidence type="ECO:0000256" key="1">
    <source>
        <dbReference type="ARBA" id="ARBA00007698"/>
    </source>
</evidence>
<evidence type="ECO:0000256" key="3">
    <source>
        <dbReference type="ARBA" id="ARBA00022884"/>
    </source>
</evidence>